<accession>A0A1Y2M704</accession>
<dbReference type="InParanoid" id="A0A1Y2M704"/>
<reference evidence="1 2" key="1">
    <citation type="journal article" date="2017" name="Genome Announc.">
        <title>Genome sequence of the saprophytic ascomycete Epicoccum nigrum ICMP 19927 strain isolated from New Zealand.</title>
        <authorList>
            <person name="Fokin M."/>
            <person name="Fleetwood D."/>
            <person name="Weir B.S."/>
            <person name="Villas-Boas S.G."/>
        </authorList>
    </citation>
    <scope>NUCLEOTIDE SEQUENCE [LARGE SCALE GENOMIC DNA]</scope>
    <source>
        <strain evidence="1 2">ICMP 19927</strain>
    </source>
</reference>
<organism evidence="1 2">
    <name type="scientific">Epicoccum nigrum</name>
    <name type="common">Soil fungus</name>
    <name type="synonym">Epicoccum purpurascens</name>
    <dbReference type="NCBI Taxonomy" id="105696"/>
    <lineage>
        <taxon>Eukaryota</taxon>
        <taxon>Fungi</taxon>
        <taxon>Dikarya</taxon>
        <taxon>Ascomycota</taxon>
        <taxon>Pezizomycotina</taxon>
        <taxon>Dothideomycetes</taxon>
        <taxon>Pleosporomycetidae</taxon>
        <taxon>Pleosporales</taxon>
        <taxon>Pleosporineae</taxon>
        <taxon>Didymellaceae</taxon>
        <taxon>Epicoccum</taxon>
    </lineage>
</organism>
<protein>
    <submittedName>
        <fullName evidence="1">Uncharacterized protein</fullName>
    </submittedName>
</protein>
<dbReference type="EMBL" id="KZ107840">
    <property type="protein sequence ID" value="OSS51883.1"/>
    <property type="molecule type" value="Genomic_DNA"/>
</dbReference>
<gene>
    <name evidence="1" type="ORF">B5807_04038</name>
</gene>
<proteinExistence type="predicted"/>
<keyword evidence="2" id="KW-1185">Reference proteome</keyword>
<evidence type="ECO:0000313" key="2">
    <source>
        <dbReference type="Proteomes" id="UP000193240"/>
    </source>
</evidence>
<name>A0A1Y2M704_EPING</name>
<sequence length="110" mass="12352">MPKHPCSRRPGAFQSSHFVTNMPIRDFSFEPTNLSEFGDDVDTNLDTSMQDINLDNPPDVEQLDRFKEISKGVVQYPELNKKIPSDDSRSTAGCCQYFGFPSGKALTSFI</sequence>
<dbReference type="Proteomes" id="UP000193240">
    <property type="component" value="Unassembled WGS sequence"/>
</dbReference>
<dbReference type="AlphaFoldDB" id="A0A1Y2M704"/>
<evidence type="ECO:0000313" key="1">
    <source>
        <dbReference type="EMBL" id="OSS51883.1"/>
    </source>
</evidence>